<sequence>MIFANEKVRAYLLKHGIVYSFRMDHPKTSDGVRKQIGNDWAAAYRTGPKIADIHITPMEPVHEDNLFQVLPKYARESGFYLSCIPGKADAWVTAIEQLNKNKPIQGWIYKVTLREGRVK</sequence>
<protein>
    <submittedName>
        <fullName evidence="1">Uncharacterized protein</fullName>
    </submittedName>
</protein>
<reference evidence="1" key="1">
    <citation type="journal article" date="2015" name="Nature">
        <title>Complex archaea that bridge the gap between prokaryotes and eukaryotes.</title>
        <authorList>
            <person name="Spang A."/>
            <person name="Saw J.H."/>
            <person name="Jorgensen S.L."/>
            <person name="Zaremba-Niedzwiedzka K."/>
            <person name="Martijn J."/>
            <person name="Lind A.E."/>
            <person name="van Eijk R."/>
            <person name="Schleper C."/>
            <person name="Guy L."/>
            <person name="Ettema T.J."/>
        </authorList>
    </citation>
    <scope>NUCLEOTIDE SEQUENCE</scope>
</reference>
<dbReference type="AlphaFoldDB" id="A0A0F9A2M1"/>
<organism evidence="1">
    <name type="scientific">marine sediment metagenome</name>
    <dbReference type="NCBI Taxonomy" id="412755"/>
    <lineage>
        <taxon>unclassified sequences</taxon>
        <taxon>metagenomes</taxon>
        <taxon>ecological metagenomes</taxon>
    </lineage>
</organism>
<gene>
    <name evidence="1" type="ORF">LCGC14_2622430</name>
</gene>
<comment type="caution">
    <text evidence="1">The sequence shown here is derived from an EMBL/GenBank/DDBJ whole genome shotgun (WGS) entry which is preliminary data.</text>
</comment>
<evidence type="ECO:0000313" key="1">
    <source>
        <dbReference type="EMBL" id="KKL03809.1"/>
    </source>
</evidence>
<proteinExistence type="predicted"/>
<accession>A0A0F9A2M1</accession>
<name>A0A0F9A2M1_9ZZZZ</name>
<dbReference type="EMBL" id="LAZR01044783">
    <property type="protein sequence ID" value="KKL03809.1"/>
    <property type="molecule type" value="Genomic_DNA"/>
</dbReference>